<dbReference type="CDD" id="cd00086">
    <property type="entry name" value="homeodomain"/>
    <property type="match status" value="1"/>
</dbReference>
<dbReference type="AlphaFoldDB" id="A0A084W5M2"/>
<dbReference type="SUPFAM" id="SSF46689">
    <property type="entry name" value="Homeodomain-like"/>
    <property type="match status" value="1"/>
</dbReference>
<comment type="subcellular location">
    <subcellularLocation>
        <location evidence="1 7 8">Nucleus</location>
    </subcellularLocation>
</comment>
<keyword evidence="13" id="KW-1185">Reference proteome</keyword>
<dbReference type="InterPro" id="IPR020479">
    <property type="entry name" value="HD_metazoa"/>
</dbReference>
<evidence type="ECO:0000256" key="8">
    <source>
        <dbReference type="RuleBase" id="RU000682"/>
    </source>
</evidence>
<feature type="region of interest" description="Disordered" evidence="9">
    <location>
        <begin position="344"/>
        <end position="382"/>
    </location>
</feature>
<evidence type="ECO:0000256" key="4">
    <source>
        <dbReference type="ARBA" id="ARBA00023155"/>
    </source>
</evidence>
<dbReference type="PROSITE" id="PS50071">
    <property type="entry name" value="HOMEOBOX_2"/>
    <property type="match status" value="1"/>
</dbReference>
<dbReference type="VEuPathDB" id="VectorBase:ASIS007201"/>
<dbReference type="InterPro" id="IPR009057">
    <property type="entry name" value="Homeodomain-like_sf"/>
</dbReference>
<dbReference type="GO" id="GO:0000978">
    <property type="term" value="F:RNA polymerase II cis-regulatory region sequence-specific DNA binding"/>
    <property type="evidence" value="ECO:0007669"/>
    <property type="project" value="TreeGrafter"/>
</dbReference>
<dbReference type="STRING" id="74873.A0A084W5M2"/>
<dbReference type="SMART" id="SM00389">
    <property type="entry name" value="HOX"/>
    <property type="match status" value="1"/>
</dbReference>
<evidence type="ECO:0000256" key="5">
    <source>
        <dbReference type="ARBA" id="ARBA00023242"/>
    </source>
</evidence>
<evidence type="ECO:0000256" key="2">
    <source>
        <dbReference type="ARBA" id="ARBA00022473"/>
    </source>
</evidence>
<name>A0A084W5M2_ANOSI</name>
<dbReference type="Proteomes" id="UP000030765">
    <property type="component" value="Unassembled WGS sequence"/>
</dbReference>
<dbReference type="InterPro" id="IPR052002">
    <property type="entry name" value="Even-skipped_HD"/>
</dbReference>
<dbReference type="EMBL" id="KE525304">
    <property type="protein sequence ID" value="KFB45516.1"/>
    <property type="molecule type" value="Genomic_DNA"/>
</dbReference>
<keyword evidence="5 7" id="KW-0539">Nucleus</keyword>
<feature type="compositionally biased region" description="Low complexity" evidence="9">
    <location>
        <begin position="312"/>
        <end position="330"/>
    </location>
</feature>
<dbReference type="GO" id="GO:0005634">
    <property type="term" value="C:nucleus"/>
    <property type="evidence" value="ECO:0007669"/>
    <property type="project" value="UniProtKB-SubCell"/>
</dbReference>
<organism evidence="12 13">
    <name type="scientific">Anopheles sinensis</name>
    <name type="common">Mosquito</name>
    <dbReference type="NCBI Taxonomy" id="74873"/>
    <lineage>
        <taxon>Eukaryota</taxon>
        <taxon>Metazoa</taxon>
        <taxon>Ecdysozoa</taxon>
        <taxon>Arthropoda</taxon>
        <taxon>Hexapoda</taxon>
        <taxon>Insecta</taxon>
        <taxon>Pterygota</taxon>
        <taxon>Neoptera</taxon>
        <taxon>Endopterygota</taxon>
        <taxon>Diptera</taxon>
        <taxon>Nematocera</taxon>
        <taxon>Culicoidea</taxon>
        <taxon>Culicidae</taxon>
        <taxon>Anophelinae</taxon>
        <taxon>Anopheles</taxon>
    </lineage>
</organism>
<dbReference type="PANTHER" id="PTHR46294">
    <property type="entry name" value="SEGMENTATION PROTEIN EVEN-SKIPPED"/>
    <property type="match status" value="1"/>
</dbReference>
<evidence type="ECO:0000313" key="11">
    <source>
        <dbReference type="EMBL" id="KFB45516.1"/>
    </source>
</evidence>
<reference evidence="12" key="2">
    <citation type="submission" date="2020-05" db="UniProtKB">
        <authorList>
            <consortium name="EnsemblMetazoa"/>
        </authorList>
    </citation>
    <scope>IDENTIFICATION</scope>
</reference>
<feature type="compositionally biased region" description="Low complexity" evidence="9">
    <location>
        <begin position="344"/>
        <end position="363"/>
    </location>
</feature>
<feature type="compositionally biased region" description="Basic and acidic residues" evidence="9">
    <location>
        <begin position="370"/>
        <end position="382"/>
    </location>
</feature>
<feature type="domain" description="Homeobox" evidence="10">
    <location>
        <begin position="68"/>
        <end position="128"/>
    </location>
</feature>
<evidence type="ECO:0000259" key="10">
    <source>
        <dbReference type="PROSITE" id="PS50071"/>
    </source>
</evidence>
<dbReference type="PRINTS" id="PR00024">
    <property type="entry name" value="HOMEOBOX"/>
</dbReference>
<accession>A0A084W5M2</accession>
<dbReference type="PROSITE" id="PS00027">
    <property type="entry name" value="HOMEOBOX_1"/>
    <property type="match status" value="1"/>
</dbReference>
<feature type="compositionally biased region" description="Basic residues" evidence="9">
    <location>
        <begin position="252"/>
        <end position="280"/>
    </location>
</feature>
<dbReference type="Pfam" id="PF00046">
    <property type="entry name" value="Homeodomain"/>
    <property type="match status" value="1"/>
</dbReference>
<evidence type="ECO:0000256" key="9">
    <source>
        <dbReference type="SAM" id="MobiDB-lite"/>
    </source>
</evidence>
<feature type="region of interest" description="Disordered" evidence="9">
    <location>
        <begin position="35"/>
        <end position="70"/>
    </location>
</feature>
<comment type="similarity">
    <text evidence="6">Belongs to the even-skipped homeobox family.</text>
</comment>
<evidence type="ECO:0000313" key="12">
    <source>
        <dbReference type="EnsemblMetazoa" id="ASIC013458-PA"/>
    </source>
</evidence>
<evidence type="ECO:0000313" key="13">
    <source>
        <dbReference type="Proteomes" id="UP000030765"/>
    </source>
</evidence>
<dbReference type="InterPro" id="IPR001356">
    <property type="entry name" value="HD"/>
</dbReference>
<dbReference type="EMBL" id="ATLV01020673">
    <property type="status" value="NOT_ANNOTATED_CDS"/>
    <property type="molecule type" value="Genomic_DNA"/>
</dbReference>
<protein>
    <submittedName>
        <fullName evidence="11">AGAP010279-PA-like protein</fullName>
    </submittedName>
</protein>
<reference evidence="11 13" key="1">
    <citation type="journal article" date="2014" name="BMC Genomics">
        <title>Genome sequence of Anopheles sinensis provides insight into genetics basis of mosquito competence for malaria parasites.</title>
        <authorList>
            <person name="Zhou D."/>
            <person name="Zhang D."/>
            <person name="Ding G."/>
            <person name="Shi L."/>
            <person name="Hou Q."/>
            <person name="Ye Y."/>
            <person name="Xu Y."/>
            <person name="Zhou H."/>
            <person name="Xiong C."/>
            <person name="Li S."/>
            <person name="Yu J."/>
            <person name="Hong S."/>
            <person name="Yu X."/>
            <person name="Zou P."/>
            <person name="Chen C."/>
            <person name="Chang X."/>
            <person name="Wang W."/>
            <person name="Lv Y."/>
            <person name="Sun Y."/>
            <person name="Ma L."/>
            <person name="Shen B."/>
            <person name="Zhu C."/>
        </authorList>
    </citation>
    <scope>NUCLEOTIDE SEQUENCE [LARGE SCALE GENOMIC DNA]</scope>
</reference>
<dbReference type="OrthoDB" id="6159439at2759"/>
<keyword evidence="2" id="KW-0217">Developmental protein</keyword>
<dbReference type="PANTHER" id="PTHR46294:SF4">
    <property type="entry name" value="SEGMENTATION PROTEIN EVEN-SKIPPED"/>
    <property type="match status" value="1"/>
</dbReference>
<dbReference type="VEuPathDB" id="VectorBase:ASIC013458"/>
<dbReference type="OMA" id="HRSGCSP"/>
<feature type="DNA-binding region" description="Homeobox" evidence="7">
    <location>
        <begin position="70"/>
        <end position="129"/>
    </location>
</feature>
<dbReference type="InterPro" id="IPR017970">
    <property type="entry name" value="Homeobox_CS"/>
</dbReference>
<gene>
    <name evidence="11" type="ORF">ZHAS_00013458</name>
</gene>
<evidence type="ECO:0000256" key="6">
    <source>
        <dbReference type="ARBA" id="ARBA00038449"/>
    </source>
</evidence>
<feature type="region of interest" description="Disordered" evidence="9">
    <location>
        <begin position="234"/>
        <end position="332"/>
    </location>
</feature>
<evidence type="ECO:0000256" key="3">
    <source>
        <dbReference type="ARBA" id="ARBA00023125"/>
    </source>
</evidence>
<keyword evidence="3 7" id="KW-0238">DNA-binding</keyword>
<dbReference type="GO" id="GO:0000981">
    <property type="term" value="F:DNA-binding transcription factor activity, RNA polymerase II-specific"/>
    <property type="evidence" value="ECO:0007669"/>
    <property type="project" value="InterPro"/>
</dbReference>
<dbReference type="EnsemblMetazoa" id="ASIC013458-RA">
    <property type="protein sequence ID" value="ASIC013458-PA"/>
    <property type="gene ID" value="ASIC013458"/>
</dbReference>
<evidence type="ECO:0000256" key="1">
    <source>
        <dbReference type="ARBA" id="ARBA00004123"/>
    </source>
</evidence>
<dbReference type="Gene3D" id="1.10.10.60">
    <property type="entry name" value="Homeodomain-like"/>
    <property type="match status" value="1"/>
</dbReference>
<evidence type="ECO:0000256" key="7">
    <source>
        <dbReference type="PROSITE-ProRule" id="PRU00108"/>
    </source>
</evidence>
<feature type="compositionally biased region" description="Polar residues" evidence="9">
    <location>
        <begin position="287"/>
        <end position="306"/>
    </location>
</feature>
<dbReference type="FunFam" id="1.10.10.60:FF:000256">
    <property type="entry name" value="Even-skipped homeobox 1"/>
    <property type="match status" value="1"/>
</dbReference>
<sequence>MQGFRNYSMDALAQHRDTSGGLSVDLLAAHQYSTKASPPLSPLSDCTSPPSSDHGGNGNGQQQPPLDPSVRRYRTAFTRDQLARLEKEFYKENYVSRPRRCELAAQLNLPESTIKVWFQNRRMKDKRQRIAVAWPYAAVYSDPAFAASILQAAANSVGMPYGYPPAPMLTQMPLVPPPTVPTGAHAFTAYGYPRYAPYPIPQRTTSLPNAGTGPNPASYPAASAMLGTAGSLPPYAPLGLPTKASTPPHDAGHHHQQGQPQHHQHHQHQHQHQHHQHQHQHQLQQQATTRSPVASPHSALSLSPVSDRSKFDTSTSTSNSSNASVSPVKSLNGSTKGLLLAAAAVAAATHSTSPSQPHSPQTTVLPVTPEKPKLFKPYKSEA</sequence>
<keyword evidence="4 7" id="KW-0371">Homeobox</keyword>
<proteinExistence type="inferred from homology"/>